<dbReference type="VEuPathDB" id="FungiDB:BO70DRAFT_356180"/>
<dbReference type="OrthoDB" id="4501024at2759"/>
<dbReference type="AlphaFoldDB" id="A0A317V2G5"/>
<accession>A0A317V2G5</accession>
<protein>
    <submittedName>
        <fullName evidence="1">Uncharacterized protein</fullName>
    </submittedName>
</protein>
<dbReference type="RefSeq" id="XP_025395282.1">
    <property type="nucleotide sequence ID" value="XM_025541925.1"/>
</dbReference>
<keyword evidence="2" id="KW-1185">Reference proteome</keyword>
<reference evidence="1 2" key="1">
    <citation type="submission" date="2016-12" db="EMBL/GenBank/DDBJ databases">
        <title>The genomes of Aspergillus section Nigri reveals drivers in fungal speciation.</title>
        <authorList>
            <consortium name="DOE Joint Genome Institute"/>
            <person name="Vesth T.C."/>
            <person name="Nybo J."/>
            <person name="Theobald S."/>
            <person name="Brandl J."/>
            <person name="Frisvad J.C."/>
            <person name="Nielsen K.F."/>
            <person name="Lyhne E.K."/>
            <person name="Kogle M.E."/>
            <person name="Kuo A."/>
            <person name="Riley R."/>
            <person name="Clum A."/>
            <person name="Nolan M."/>
            <person name="Lipzen A."/>
            <person name="Salamov A."/>
            <person name="Henrissat B."/>
            <person name="Wiebenga A."/>
            <person name="De Vries R.P."/>
            <person name="Grigoriev I.V."/>
            <person name="Mortensen U.H."/>
            <person name="Andersen M.R."/>
            <person name="Baker S.E."/>
        </authorList>
    </citation>
    <scope>NUCLEOTIDE SEQUENCE [LARGE SCALE GENOMIC DNA]</scope>
    <source>
        <strain evidence="1 2">CBS 117.55</strain>
    </source>
</reference>
<gene>
    <name evidence="1" type="ORF">BO70DRAFT_356180</name>
</gene>
<sequence>MADRIRDLVRQLYQAHEKLKGQKGLSEQYLADKANAEQQNLLLRQDREEAWEETRAYKEELNKLYNELNALRGGQANLSDDHIVDRMRRLNQNLEKWVKSHYQDVNVTELASLLESDSGGPPLSASQRRAGIQSYLAHLINVYIFSPCHVGLADDPYGHFLSDLEGVVRQKCSGAELRSWKVANSVAIVAKTGDLREGLFTDIVNFVEGQFGIPPSDNGAARKRQLRDLLGRCADLKITLGQQKQCHVFCCSQIGAEYDPQAMTVMGGGEGQAGEKVRWSLWPAIVKLKREGGDVLEPELVWTTPIITLNKPEESA</sequence>
<evidence type="ECO:0000313" key="1">
    <source>
        <dbReference type="EMBL" id="PWY68473.1"/>
    </source>
</evidence>
<evidence type="ECO:0000313" key="2">
    <source>
        <dbReference type="Proteomes" id="UP000247233"/>
    </source>
</evidence>
<organism evidence="1 2">
    <name type="scientific">Aspergillus heteromorphus CBS 117.55</name>
    <dbReference type="NCBI Taxonomy" id="1448321"/>
    <lineage>
        <taxon>Eukaryota</taxon>
        <taxon>Fungi</taxon>
        <taxon>Dikarya</taxon>
        <taxon>Ascomycota</taxon>
        <taxon>Pezizomycotina</taxon>
        <taxon>Eurotiomycetes</taxon>
        <taxon>Eurotiomycetidae</taxon>
        <taxon>Eurotiales</taxon>
        <taxon>Aspergillaceae</taxon>
        <taxon>Aspergillus</taxon>
        <taxon>Aspergillus subgen. Circumdati</taxon>
    </lineage>
</organism>
<proteinExistence type="predicted"/>
<dbReference type="EMBL" id="MSFL01000036">
    <property type="protein sequence ID" value="PWY68473.1"/>
    <property type="molecule type" value="Genomic_DNA"/>
</dbReference>
<comment type="caution">
    <text evidence="1">The sequence shown here is derived from an EMBL/GenBank/DDBJ whole genome shotgun (WGS) entry which is preliminary data.</text>
</comment>
<name>A0A317V2G5_9EURO</name>
<dbReference type="Proteomes" id="UP000247233">
    <property type="component" value="Unassembled WGS sequence"/>
</dbReference>
<dbReference type="GeneID" id="37064162"/>